<evidence type="ECO:0000256" key="2">
    <source>
        <dbReference type="ARBA" id="ARBA00022741"/>
    </source>
</evidence>
<dbReference type="GO" id="GO:0004088">
    <property type="term" value="F:carbamoyl-phosphate synthase (glutamine-hydrolyzing) activity"/>
    <property type="evidence" value="ECO:0007669"/>
    <property type="project" value="TreeGrafter"/>
</dbReference>
<dbReference type="OrthoDB" id="434at2759"/>
<evidence type="ECO:0000259" key="4">
    <source>
        <dbReference type="SMART" id="SM01096"/>
    </source>
</evidence>
<dbReference type="GO" id="GO:0005524">
    <property type="term" value="F:ATP binding"/>
    <property type="evidence" value="ECO:0007669"/>
    <property type="project" value="UniProtKB-KW"/>
</dbReference>
<evidence type="ECO:0000313" key="5">
    <source>
        <dbReference type="EMBL" id="RLV96463.1"/>
    </source>
</evidence>
<dbReference type="PANTHER" id="PTHR11405:SF53">
    <property type="entry name" value="CARBAMOYL-PHOSPHATE SYNTHASE [AMMONIA], MITOCHONDRIAL"/>
    <property type="match status" value="1"/>
</dbReference>
<comment type="caution">
    <text evidence="5">The sequence shown here is derived from an EMBL/GenBank/DDBJ whole genome shotgun (WGS) entry which is preliminary data.</text>
</comment>
<dbReference type="InterPro" id="IPR005480">
    <property type="entry name" value="CPSase_lsu_oligo"/>
</dbReference>
<keyword evidence="2" id="KW-0547">Nucleotide-binding</keyword>
<evidence type="ECO:0000256" key="3">
    <source>
        <dbReference type="ARBA" id="ARBA00022840"/>
    </source>
</evidence>
<keyword evidence="6" id="KW-1185">Reference proteome</keyword>
<dbReference type="PANTHER" id="PTHR11405">
    <property type="entry name" value="CARBAMOYLTRANSFERASE FAMILY MEMBER"/>
    <property type="match status" value="1"/>
</dbReference>
<dbReference type="Proteomes" id="UP000276834">
    <property type="component" value="Unassembled WGS sequence"/>
</dbReference>
<feature type="domain" description="Carbamoyl-phosphate synthetase large subunit oligomerisation" evidence="4">
    <location>
        <begin position="143"/>
        <end position="220"/>
    </location>
</feature>
<name>A0A3L8S3Y9_CHLGU</name>
<gene>
    <name evidence="5" type="ORF">DV515_00012600</name>
</gene>
<dbReference type="SMART" id="SM01096">
    <property type="entry name" value="CPSase_L_D3"/>
    <property type="match status" value="1"/>
</dbReference>
<keyword evidence="3" id="KW-0067">ATP-binding</keyword>
<evidence type="ECO:0000256" key="1">
    <source>
        <dbReference type="ARBA" id="ARBA00022598"/>
    </source>
</evidence>
<sequence length="283" mass="31680">MLLHNVSLYQSLKQFTEGEQHPPVCYRQGDGNQKCSPPKLKSQPVACLELPIDTMSRDCLREESKGSHLCVCLSLWLELSLPVRAQPAWLTVAHVAVLSLQVMAIGRTFEESFQKALRMCHPSVDGFVSQLPMHKAWPATVDLQKELSEPSSTRIYAIAKALDDEVPVDVIHQLTAIDKWFLYRMRSITNMEKILKEVNSNSSGNPAHKPMVSTGAVNAEKFVQVLGINSAVLKPSSLSQSAEISEHTLFGKIAHWIMEVMVYFGKSSVFLRLRLGMWMACDE</sequence>
<dbReference type="AlphaFoldDB" id="A0A3L8S3Y9"/>
<dbReference type="Gene3D" id="1.10.1030.10">
    <property type="entry name" value="Carbamoyl-phosphate synthetase, large subunit oligomerisation domain"/>
    <property type="match status" value="1"/>
</dbReference>
<dbReference type="InterPro" id="IPR036897">
    <property type="entry name" value="CarbamoylP_synth_lsu_oligo_sf"/>
</dbReference>
<proteinExistence type="predicted"/>
<accession>A0A3L8S3Y9</accession>
<dbReference type="GO" id="GO:0005737">
    <property type="term" value="C:cytoplasm"/>
    <property type="evidence" value="ECO:0007669"/>
    <property type="project" value="TreeGrafter"/>
</dbReference>
<keyword evidence="1" id="KW-0436">Ligase</keyword>
<reference evidence="5 6" key="1">
    <citation type="journal article" date="2018" name="Proc. R. Soc. B">
        <title>A non-coding region near Follistatin controls head colour polymorphism in the Gouldian finch.</title>
        <authorList>
            <person name="Toomey M.B."/>
            <person name="Marques C.I."/>
            <person name="Andrade P."/>
            <person name="Araujo P.M."/>
            <person name="Sabatino S."/>
            <person name="Gazda M.A."/>
            <person name="Afonso S."/>
            <person name="Lopes R.J."/>
            <person name="Corbo J.C."/>
            <person name="Carneiro M."/>
        </authorList>
    </citation>
    <scope>NUCLEOTIDE SEQUENCE [LARGE SCALE GENOMIC DNA]</scope>
    <source>
        <strain evidence="5">Red01</strain>
        <tissue evidence="5">Muscle</tissue>
    </source>
</reference>
<dbReference type="Pfam" id="PF02787">
    <property type="entry name" value="CPSase_L_D3"/>
    <property type="match status" value="1"/>
</dbReference>
<organism evidence="5 6">
    <name type="scientific">Chloebia gouldiae</name>
    <name type="common">Gouldian finch</name>
    <name type="synonym">Erythrura gouldiae</name>
    <dbReference type="NCBI Taxonomy" id="44316"/>
    <lineage>
        <taxon>Eukaryota</taxon>
        <taxon>Metazoa</taxon>
        <taxon>Chordata</taxon>
        <taxon>Craniata</taxon>
        <taxon>Vertebrata</taxon>
        <taxon>Euteleostomi</taxon>
        <taxon>Archelosauria</taxon>
        <taxon>Archosauria</taxon>
        <taxon>Dinosauria</taxon>
        <taxon>Saurischia</taxon>
        <taxon>Theropoda</taxon>
        <taxon>Coelurosauria</taxon>
        <taxon>Aves</taxon>
        <taxon>Neognathae</taxon>
        <taxon>Neoaves</taxon>
        <taxon>Telluraves</taxon>
        <taxon>Australaves</taxon>
        <taxon>Passeriformes</taxon>
        <taxon>Passeroidea</taxon>
        <taxon>Passeridae</taxon>
        <taxon>Chloebia</taxon>
    </lineage>
</organism>
<dbReference type="SUPFAM" id="SSF48108">
    <property type="entry name" value="Carbamoyl phosphate synthetase, large subunit connection domain"/>
    <property type="match status" value="1"/>
</dbReference>
<protein>
    <recommendedName>
        <fullName evidence="4">Carbamoyl-phosphate synthetase large subunit oligomerisation domain-containing protein</fullName>
    </recommendedName>
</protein>
<dbReference type="EMBL" id="QUSF01000070">
    <property type="protein sequence ID" value="RLV96463.1"/>
    <property type="molecule type" value="Genomic_DNA"/>
</dbReference>
<dbReference type="GO" id="GO:0006541">
    <property type="term" value="P:glutamine metabolic process"/>
    <property type="evidence" value="ECO:0007669"/>
    <property type="project" value="TreeGrafter"/>
</dbReference>
<evidence type="ECO:0000313" key="6">
    <source>
        <dbReference type="Proteomes" id="UP000276834"/>
    </source>
</evidence>